<keyword evidence="4" id="KW-0862">Zinc</keyword>
<keyword evidence="4" id="KW-0479">Metal-binding</keyword>
<organism evidence="7 8">
    <name type="scientific">Citrus x changshan-huyou</name>
    <dbReference type="NCBI Taxonomy" id="2935761"/>
    <lineage>
        <taxon>Eukaryota</taxon>
        <taxon>Viridiplantae</taxon>
        <taxon>Streptophyta</taxon>
        <taxon>Embryophyta</taxon>
        <taxon>Tracheophyta</taxon>
        <taxon>Spermatophyta</taxon>
        <taxon>Magnoliopsida</taxon>
        <taxon>eudicotyledons</taxon>
        <taxon>Gunneridae</taxon>
        <taxon>Pentapetalae</taxon>
        <taxon>rosids</taxon>
        <taxon>malvids</taxon>
        <taxon>Sapindales</taxon>
        <taxon>Rutaceae</taxon>
        <taxon>Aurantioideae</taxon>
        <taxon>Citrus</taxon>
    </lineage>
</organism>
<keyword evidence="4" id="KW-0539">Nucleus</keyword>
<dbReference type="Pfam" id="PF02519">
    <property type="entry name" value="Auxin_inducible"/>
    <property type="match status" value="1"/>
</dbReference>
<dbReference type="GO" id="GO:0005634">
    <property type="term" value="C:nucleus"/>
    <property type="evidence" value="ECO:0007669"/>
    <property type="project" value="UniProtKB-SubCell"/>
</dbReference>
<evidence type="ECO:0000259" key="6">
    <source>
        <dbReference type="Pfam" id="PF10551"/>
    </source>
</evidence>
<sequence length="550" mass="62736">MGIRLPSVILSNAKQVLKLQNNAKNQCGVPKGHVAVYVGELEKKRFVVPISYLSHPPFVDLLKRAEEEFGFHHPMGALTIPCREDLNYEQQSSTLPVVAHDHRQHKSPEFDTLDDALDFYKEGKTRRSNVFEHKRRGVIIRAGCGAKIAVVKSKLGKYVVGLFVEGQNHSLSTAQKVHLLRSHRSVSTAQKCLSQRFAAANIPTLQQISLVEICCMSICGLRRKNSLSLFNIKSGNNDQIMHCFWADPIWRRAYKFYCDVIVFDTAYNTNRHGMIFASFIGANEHAQTVVFGCAFLSDESTESFVWLFEQFKEAIPGDDPKMIITCRDSAMEKAKSQAFPQEYFKHFQKCIWESTTVEEFDAMWKDLINKTRLTENEWLQGVYEIRSKWVPAYVNHMFSAGMSRNQQAETNHAFFKSLLHVTKLVRENENCWVYNVVNQKDGFRNIFERWTKAAKLERVVDDDGLEINDCSDSSLSFRRKKLFQLASNVIDRVVFSEEASKIFTDALEGLFEKVKSVMSGCDSEGDSEKNSSVQQPDFDEPLQVRAEGSG</sequence>
<dbReference type="InterPro" id="IPR031052">
    <property type="entry name" value="FHY3/FAR1"/>
</dbReference>
<dbReference type="InterPro" id="IPR018289">
    <property type="entry name" value="MULE_transposase_dom"/>
</dbReference>
<dbReference type="GO" id="GO:0006355">
    <property type="term" value="P:regulation of DNA-templated transcription"/>
    <property type="evidence" value="ECO:0007669"/>
    <property type="project" value="UniProtKB-UniRule"/>
</dbReference>
<dbReference type="EMBL" id="JBCGBO010000025">
    <property type="protein sequence ID" value="KAK9177276.1"/>
    <property type="molecule type" value="Genomic_DNA"/>
</dbReference>
<dbReference type="InterPro" id="IPR003676">
    <property type="entry name" value="SAUR_fam"/>
</dbReference>
<keyword evidence="3" id="KW-0341">Growth regulation</keyword>
<evidence type="ECO:0000256" key="4">
    <source>
        <dbReference type="RuleBase" id="RU367018"/>
    </source>
</evidence>
<gene>
    <name evidence="7" type="ORF">WN944_029296</name>
</gene>
<comment type="similarity">
    <text evidence="1">Belongs to the ARG7 family.</text>
</comment>
<evidence type="ECO:0000313" key="8">
    <source>
        <dbReference type="Proteomes" id="UP001428341"/>
    </source>
</evidence>
<evidence type="ECO:0000256" key="1">
    <source>
        <dbReference type="ARBA" id="ARBA00006974"/>
    </source>
</evidence>
<reference evidence="7 8" key="1">
    <citation type="submission" date="2024-05" db="EMBL/GenBank/DDBJ databases">
        <title>Haplotype-resolved chromosome-level genome assembly of Huyou (Citrus changshanensis).</title>
        <authorList>
            <person name="Miao C."/>
            <person name="Chen W."/>
            <person name="Wu Y."/>
            <person name="Wang L."/>
            <person name="Zhao S."/>
            <person name="Grierson D."/>
            <person name="Xu C."/>
            <person name="Chen K."/>
        </authorList>
    </citation>
    <scope>NUCLEOTIDE SEQUENCE [LARGE SCALE GENOMIC DNA]</scope>
    <source>
        <strain evidence="7">01-14</strain>
        <tissue evidence="7">Leaf</tissue>
    </source>
</reference>
<dbReference type="PANTHER" id="PTHR31669">
    <property type="entry name" value="PROTEIN FAR1-RELATED SEQUENCE 10-RELATED"/>
    <property type="match status" value="1"/>
</dbReference>
<comment type="function">
    <text evidence="4">Putative transcription activator involved in regulating light control of development.</text>
</comment>
<feature type="domain" description="MULE transposase" evidence="6">
    <location>
        <begin position="260"/>
        <end position="352"/>
    </location>
</feature>
<accession>A0AAP0QEQ6</accession>
<comment type="caution">
    <text evidence="7">The sequence shown here is derived from an EMBL/GenBank/DDBJ whole genome shotgun (WGS) entry which is preliminary data.</text>
</comment>
<keyword evidence="2" id="KW-0217">Developmental protein</keyword>
<dbReference type="AlphaFoldDB" id="A0AAP0QEQ6"/>
<evidence type="ECO:0000256" key="3">
    <source>
        <dbReference type="ARBA" id="ARBA00022604"/>
    </source>
</evidence>
<name>A0AAP0QEQ6_9ROSI</name>
<comment type="similarity">
    <text evidence="4">Belongs to the FHY3/FAR1 family.</text>
</comment>
<keyword evidence="8" id="KW-1185">Reference proteome</keyword>
<dbReference type="PANTHER" id="PTHR31669:SF302">
    <property type="entry name" value="PROTEIN FAR1-RELATED SEQUENCE"/>
    <property type="match status" value="1"/>
</dbReference>
<evidence type="ECO:0000256" key="5">
    <source>
        <dbReference type="SAM" id="MobiDB-lite"/>
    </source>
</evidence>
<dbReference type="GO" id="GO:0008270">
    <property type="term" value="F:zinc ion binding"/>
    <property type="evidence" value="ECO:0007669"/>
    <property type="project" value="UniProtKB-UniRule"/>
</dbReference>
<feature type="region of interest" description="Disordered" evidence="5">
    <location>
        <begin position="519"/>
        <end position="550"/>
    </location>
</feature>
<dbReference type="Pfam" id="PF10551">
    <property type="entry name" value="MULE"/>
    <property type="match status" value="1"/>
</dbReference>
<dbReference type="GO" id="GO:0009733">
    <property type="term" value="P:response to auxin"/>
    <property type="evidence" value="ECO:0007669"/>
    <property type="project" value="InterPro"/>
</dbReference>
<keyword evidence="4" id="KW-0863">Zinc-finger</keyword>
<dbReference type="Proteomes" id="UP001428341">
    <property type="component" value="Unassembled WGS sequence"/>
</dbReference>
<comment type="subcellular location">
    <subcellularLocation>
        <location evidence="4">Nucleus</location>
    </subcellularLocation>
</comment>
<evidence type="ECO:0000313" key="7">
    <source>
        <dbReference type="EMBL" id="KAK9177276.1"/>
    </source>
</evidence>
<evidence type="ECO:0000256" key="2">
    <source>
        <dbReference type="ARBA" id="ARBA00022473"/>
    </source>
</evidence>
<protein>
    <recommendedName>
        <fullName evidence="4">Protein FAR1-RELATED SEQUENCE</fullName>
    </recommendedName>
</protein>
<proteinExistence type="inferred from homology"/>